<organism evidence="2 3">
    <name type="scientific">Abiotrophia defectiva</name>
    <name type="common">Streptococcus defectivus</name>
    <dbReference type="NCBI Taxonomy" id="46125"/>
    <lineage>
        <taxon>Bacteria</taxon>
        <taxon>Bacillati</taxon>
        <taxon>Bacillota</taxon>
        <taxon>Bacilli</taxon>
        <taxon>Lactobacillales</taxon>
        <taxon>Aerococcaceae</taxon>
        <taxon>Abiotrophia</taxon>
    </lineage>
</organism>
<comment type="caution">
    <text evidence="2">The sequence shown here is derived from an EMBL/GenBank/DDBJ whole genome shotgun (WGS) entry which is preliminary data.</text>
</comment>
<name>A0A929MRW9_ABIDE</name>
<accession>A0A929MRW9</accession>
<protein>
    <recommendedName>
        <fullName evidence="4">Holin</fullName>
    </recommendedName>
</protein>
<proteinExistence type="predicted"/>
<dbReference type="AlphaFoldDB" id="A0A929MRW9"/>
<dbReference type="Proteomes" id="UP000757900">
    <property type="component" value="Unassembled WGS sequence"/>
</dbReference>
<keyword evidence="1" id="KW-0472">Membrane</keyword>
<reference evidence="2" key="1">
    <citation type="submission" date="2020-04" db="EMBL/GenBank/DDBJ databases">
        <title>Deep metagenomics examines the oral microbiome during advanced dental caries in children, revealing novel taxa and co-occurrences with host molecules.</title>
        <authorList>
            <person name="Baker J.L."/>
            <person name="Morton J.T."/>
            <person name="Dinis M."/>
            <person name="Alvarez R."/>
            <person name="Tran N.C."/>
            <person name="Knight R."/>
            <person name="Edlund A."/>
        </authorList>
    </citation>
    <scope>NUCLEOTIDE SEQUENCE</scope>
    <source>
        <strain evidence="2">JCVI_23_bin.16</strain>
    </source>
</reference>
<gene>
    <name evidence="2" type="ORF">HXK00_00670</name>
</gene>
<feature type="transmembrane region" description="Helical" evidence="1">
    <location>
        <begin position="34"/>
        <end position="56"/>
    </location>
</feature>
<dbReference type="EMBL" id="JABZFV010000001">
    <property type="protein sequence ID" value="MBF0934139.1"/>
    <property type="molecule type" value="Genomic_DNA"/>
</dbReference>
<evidence type="ECO:0000256" key="1">
    <source>
        <dbReference type="SAM" id="Phobius"/>
    </source>
</evidence>
<keyword evidence="1" id="KW-1133">Transmembrane helix</keyword>
<evidence type="ECO:0008006" key="4">
    <source>
        <dbReference type="Google" id="ProtNLM"/>
    </source>
</evidence>
<keyword evidence="1" id="KW-0812">Transmembrane</keyword>
<sequence length="155" mass="17430">MPNVVNSKAIVMSMDFIGQFFWDKYQAQPWYRKIANTVTATVGVVSVIISQAAVMGMDLPKWAQFAVLVLFGVATVFGVYKTKNGLSASQLESIEREAERFLNERTEVMRDPGHEHAEPEKAPSHQLTVDEIATRLSDEMRDRITKAALDRIKSL</sequence>
<evidence type="ECO:0000313" key="3">
    <source>
        <dbReference type="Proteomes" id="UP000757900"/>
    </source>
</evidence>
<evidence type="ECO:0000313" key="2">
    <source>
        <dbReference type="EMBL" id="MBF0934139.1"/>
    </source>
</evidence>
<feature type="transmembrane region" description="Helical" evidence="1">
    <location>
        <begin position="62"/>
        <end position="80"/>
    </location>
</feature>